<keyword evidence="4" id="KW-1185">Reference proteome</keyword>
<dbReference type="InterPro" id="IPR013762">
    <property type="entry name" value="Integrase-like_cat_sf"/>
</dbReference>
<dbReference type="RefSeq" id="WP_248254886.1">
    <property type="nucleotide sequence ID" value="NZ_JAIWJX010000004.1"/>
</dbReference>
<reference evidence="3" key="1">
    <citation type="submission" date="2021-09" db="EMBL/GenBank/DDBJ databases">
        <title>Genome analysis of Fictibacillus sp. KIGAM418 isolated from marine sediment.</title>
        <authorList>
            <person name="Seo M.-J."/>
            <person name="Cho E.-S."/>
            <person name="Hwang C.Y."/>
        </authorList>
    </citation>
    <scope>NUCLEOTIDE SEQUENCE</scope>
    <source>
        <strain evidence="3">KIGAM418</strain>
    </source>
</reference>
<dbReference type="GO" id="GO:0006310">
    <property type="term" value="P:DNA recombination"/>
    <property type="evidence" value="ECO:0007669"/>
    <property type="project" value="UniProtKB-KW"/>
</dbReference>
<evidence type="ECO:0000256" key="1">
    <source>
        <dbReference type="ARBA" id="ARBA00023172"/>
    </source>
</evidence>
<dbReference type="SUPFAM" id="SSF56349">
    <property type="entry name" value="DNA breaking-rejoining enzymes"/>
    <property type="match status" value="1"/>
</dbReference>
<protein>
    <submittedName>
        <fullName evidence="3">Tyrosine-type recombinase/integrase</fullName>
    </submittedName>
</protein>
<dbReference type="GO" id="GO:0015074">
    <property type="term" value="P:DNA integration"/>
    <property type="evidence" value="ECO:0007669"/>
    <property type="project" value="InterPro"/>
</dbReference>
<dbReference type="AlphaFoldDB" id="A0A9X1XF45"/>
<feature type="domain" description="Tyr recombinase" evidence="2">
    <location>
        <begin position="17"/>
        <end position="63"/>
    </location>
</feature>
<gene>
    <name evidence="3" type="ORF">LCY76_23400</name>
</gene>
<dbReference type="Pfam" id="PF00589">
    <property type="entry name" value="Phage_integrase"/>
    <property type="match status" value="1"/>
</dbReference>
<evidence type="ECO:0000313" key="3">
    <source>
        <dbReference type="EMBL" id="MCK6259521.1"/>
    </source>
</evidence>
<dbReference type="InterPro" id="IPR002104">
    <property type="entry name" value="Integrase_catalytic"/>
</dbReference>
<dbReference type="Gene3D" id="1.10.443.10">
    <property type="entry name" value="Intergrase catalytic core"/>
    <property type="match status" value="1"/>
</dbReference>
<dbReference type="GO" id="GO:0003677">
    <property type="term" value="F:DNA binding"/>
    <property type="evidence" value="ECO:0007669"/>
    <property type="project" value="InterPro"/>
</dbReference>
<name>A0A9X1XF45_9BACL</name>
<sequence>MVKKYTEAYFSRDSFTAGKALTPPKLSHSFANDWIKDGGKLILLRDQLGHNSIETTQQYTNLSLKEREKVMS</sequence>
<evidence type="ECO:0000259" key="2">
    <source>
        <dbReference type="Pfam" id="PF00589"/>
    </source>
</evidence>
<keyword evidence="1" id="KW-0233">DNA recombination</keyword>
<dbReference type="InterPro" id="IPR011010">
    <property type="entry name" value="DNA_brk_join_enz"/>
</dbReference>
<organism evidence="3 4">
    <name type="scientific">Fictibacillus marinisediminis</name>
    <dbReference type="NCBI Taxonomy" id="2878389"/>
    <lineage>
        <taxon>Bacteria</taxon>
        <taxon>Bacillati</taxon>
        <taxon>Bacillota</taxon>
        <taxon>Bacilli</taxon>
        <taxon>Bacillales</taxon>
        <taxon>Fictibacillaceae</taxon>
        <taxon>Fictibacillus</taxon>
    </lineage>
</organism>
<evidence type="ECO:0000313" key="4">
    <source>
        <dbReference type="Proteomes" id="UP001139011"/>
    </source>
</evidence>
<accession>A0A9X1XF45</accession>
<dbReference type="EMBL" id="JAIWJX010000004">
    <property type="protein sequence ID" value="MCK6259521.1"/>
    <property type="molecule type" value="Genomic_DNA"/>
</dbReference>
<dbReference type="Proteomes" id="UP001139011">
    <property type="component" value="Unassembled WGS sequence"/>
</dbReference>
<comment type="caution">
    <text evidence="3">The sequence shown here is derived from an EMBL/GenBank/DDBJ whole genome shotgun (WGS) entry which is preliminary data.</text>
</comment>
<proteinExistence type="predicted"/>